<evidence type="ECO:0000313" key="2">
    <source>
        <dbReference type="EMBL" id="KAK3240679.1"/>
    </source>
</evidence>
<accession>A0AAE0BRR5</accession>
<gene>
    <name evidence="2" type="ORF">CYMTET_49501</name>
</gene>
<feature type="compositionally biased region" description="Polar residues" evidence="1">
    <location>
        <begin position="263"/>
        <end position="275"/>
    </location>
</feature>
<name>A0AAE0BRR5_9CHLO</name>
<keyword evidence="3" id="KW-1185">Reference proteome</keyword>
<dbReference type="Proteomes" id="UP001190700">
    <property type="component" value="Unassembled WGS sequence"/>
</dbReference>
<proteinExistence type="predicted"/>
<reference evidence="2 3" key="1">
    <citation type="journal article" date="2015" name="Genome Biol. Evol.">
        <title>Comparative Genomics of a Bacterivorous Green Alga Reveals Evolutionary Causalities and Consequences of Phago-Mixotrophic Mode of Nutrition.</title>
        <authorList>
            <person name="Burns J.A."/>
            <person name="Paasch A."/>
            <person name="Narechania A."/>
            <person name="Kim E."/>
        </authorList>
    </citation>
    <scope>NUCLEOTIDE SEQUENCE [LARGE SCALE GENOMIC DNA]</scope>
    <source>
        <strain evidence="2 3">PLY_AMNH</strain>
    </source>
</reference>
<sequence length="349" mass="37224">MASSLSEALRCARALLGAPRAAPLGDPRRGVGEAALRVVRACTGYLPEPVMRVADLQLDTCLVVGEAARVVTLAMEAADIEPLGELIQVLLRLCASQPALQPCPTFCHIQVAITELMCKCVCMDPVPQELFHVGLRASSWLISHHAMASFTAFARAGGSPEGGLNRLLPKNVSPAVRQQLIHRLGKYIGRAHKDIVSTFEAEEDGQRELATMDEEASKLQPWIVQASAAGEGLEDPIRGRGRTPSSAMESCPGSKGTAAHSPAATSGMRSQQAAGDTSDAVTRVMTEVEEGLDLMQDGLRLVQTALAKLQDGVVRQSNEDAVPNKRKRVDGQLADLAQGLERAKRALTQ</sequence>
<dbReference type="AlphaFoldDB" id="A0AAE0BRR5"/>
<evidence type="ECO:0000256" key="1">
    <source>
        <dbReference type="SAM" id="MobiDB-lite"/>
    </source>
</evidence>
<feature type="region of interest" description="Disordered" evidence="1">
    <location>
        <begin position="230"/>
        <end position="280"/>
    </location>
</feature>
<evidence type="ECO:0000313" key="3">
    <source>
        <dbReference type="Proteomes" id="UP001190700"/>
    </source>
</evidence>
<protein>
    <submittedName>
        <fullName evidence="2">Uncharacterized protein</fullName>
    </submittedName>
</protein>
<dbReference type="EMBL" id="LGRX02033577">
    <property type="protein sequence ID" value="KAK3240679.1"/>
    <property type="molecule type" value="Genomic_DNA"/>
</dbReference>
<organism evidence="2 3">
    <name type="scientific">Cymbomonas tetramitiformis</name>
    <dbReference type="NCBI Taxonomy" id="36881"/>
    <lineage>
        <taxon>Eukaryota</taxon>
        <taxon>Viridiplantae</taxon>
        <taxon>Chlorophyta</taxon>
        <taxon>Pyramimonadophyceae</taxon>
        <taxon>Pyramimonadales</taxon>
        <taxon>Pyramimonadaceae</taxon>
        <taxon>Cymbomonas</taxon>
    </lineage>
</organism>
<comment type="caution">
    <text evidence="2">The sequence shown here is derived from an EMBL/GenBank/DDBJ whole genome shotgun (WGS) entry which is preliminary data.</text>
</comment>